<feature type="compositionally biased region" description="Basic residues" evidence="9">
    <location>
        <begin position="168"/>
        <end position="178"/>
    </location>
</feature>
<gene>
    <name evidence="12" type="ordered locus">Sden_2156</name>
</gene>
<organism evidence="12 13">
    <name type="scientific">Shewanella denitrificans (strain OS217 / ATCC BAA-1090 / DSM 15013)</name>
    <dbReference type="NCBI Taxonomy" id="318161"/>
    <lineage>
        <taxon>Bacteria</taxon>
        <taxon>Pseudomonadati</taxon>
        <taxon>Pseudomonadota</taxon>
        <taxon>Gammaproteobacteria</taxon>
        <taxon>Alteromonadales</taxon>
        <taxon>Shewanellaceae</taxon>
        <taxon>Shewanella</taxon>
    </lineage>
</organism>
<evidence type="ECO:0000259" key="11">
    <source>
        <dbReference type="Pfam" id="PF01618"/>
    </source>
</evidence>
<dbReference type="RefSeq" id="WP_011496593.1">
    <property type="nucleotide sequence ID" value="NC_007954.1"/>
</dbReference>
<dbReference type="KEGG" id="sdn:Sden_2156"/>
<sequence length="178" mass="19244">MLPEFNLAPELVTGGVVMWTIMLLALVCYGLLFEAIYCRYHQINSQWVTSWLTPLQVLISSLPLLGLLGTIIGLLDTFSALGHNPGVSISDGIGKAMLTTQAGLLMSIPAMVILWKLQEQEQELTLAPTFESAQGCGSVSQGIPEQGSELDDFVNHNSSQTTKQSRDTKRHAGSKNAA</sequence>
<dbReference type="Pfam" id="PF01618">
    <property type="entry name" value="MotA_ExbB"/>
    <property type="match status" value="1"/>
</dbReference>
<dbReference type="GO" id="GO:0017038">
    <property type="term" value="P:protein import"/>
    <property type="evidence" value="ECO:0007669"/>
    <property type="project" value="TreeGrafter"/>
</dbReference>
<evidence type="ECO:0000256" key="7">
    <source>
        <dbReference type="ARBA" id="ARBA00023136"/>
    </source>
</evidence>
<keyword evidence="7 10" id="KW-0472">Membrane</keyword>
<accession>Q12M88</accession>
<evidence type="ECO:0000256" key="8">
    <source>
        <dbReference type="RuleBase" id="RU004057"/>
    </source>
</evidence>
<dbReference type="OrthoDB" id="6402327at2"/>
<dbReference type="HOGENOM" id="CLU_1509587_0_0_6"/>
<dbReference type="STRING" id="318161.Sden_2156"/>
<keyword evidence="6 10" id="KW-1133">Transmembrane helix</keyword>
<protein>
    <submittedName>
        <fullName evidence="12">MotA/TolQ/ExbB proton channel</fullName>
    </submittedName>
</protein>
<evidence type="ECO:0000256" key="9">
    <source>
        <dbReference type="SAM" id="MobiDB-lite"/>
    </source>
</evidence>
<evidence type="ECO:0000256" key="4">
    <source>
        <dbReference type="ARBA" id="ARBA00022692"/>
    </source>
</evidence>
<evidence type="ECO:0000256" key="10">
    <source>
        <dbReference type="SAM" id="Phobius"/>
    </source>
</evidence>
<name>Q12M88_SHEDO</name>
<keyword evidence="4 10" id="KW-0812">Transmembrane</keyword>
<keyword evidence="2 8" id="KW-0813">Transport</keyword>
<dbReference type="AlphaFoldDB" id="Q12M88"/>
<proteinExistence type="inferred from homology"/>
<keyword evidence="5 8" id="KW-0653">Protein transport</keyword>
<keyword evidence="3" id="KW-1003">Cell membrane</keyword>
<evidence type="ECO:0000313" key="12">
    <source>
        <dbReference type="EMBL" id="ABE55438.1"/>
    </source>
</evidence>
<evidence type="ECO:0000313" key="13">
    <source>
        <dbReference type="Proteomes" id="UP000001982"/>
    </source>
</evidence>
<comment type="subcellular location">
    <subcellularLocation>
        <location evidence="1">Cell membrane</location>
        <topology evidence="1">Multi-pass membrane protein</topology>
    </subcellularLocation>
    <subcellularLocation>
        <location evidence="8">Membrane</location>
        <topology evidence="8">Multi-pass membrane protein</topology>
    </subcellularLocation>
</comment>
<comment type="similarity">
    <text evidence="8">Belongs to the exbB/tolQ family.</text>
</comment>
<dbReference type="PANTHER" id="PTHR30625:SF15">
    <property type="entry name" value="BIOPOLYMER TRANSPORT PROTEIN EXBB"/>
    <property type="match status" value="1"/>
</dbReference>
<dbReference type="EMBL" id="CP000302">
    <property type="protein sequence ID" value="ABE55438.1"/>
    <property type="molecule type" value="Genomic_DNA"/>
</dbReference>
<feature type="region of interest" description="Disordered" evidence="9">
    <location>
        <begin position="137"/>
        <end position="178"/>
    </location>
</feature>
<dbReference type="PANTHER" id="PTHR30625">
    <property type="entry name" value="PROTEIN TOLQ"/>
    <property type="match status" value="1"/>
</dbReference>
<evidence type="ECO:0000256" key="1">
    <source>
        <dbReference type="ARBA" id="ARBA00004651"/>
    </source>
</evidence>
<reference evidence="12 13" key="1">
    <citation type="submission" date="2006-03" db="EMBL/GenBank/DDBJ databases">
        <title>Complete sequence of Shewanella denitrificans OS217.</title>
        <authorList>
            <consortium name="US DOE Joint Genome Institute"/>
            <person name="Copeland A."/>
            <person name="Lucas S."/>
            <person name="Lapidus A."/>
            <person name="Barry K."/>
            <person name="Detter J.C."/>
            <person name="Glavina del Rio T."/>
            <person name="Hammon N."/>
            <person name="Israni S."/>
            <person name="Dalin E."/>
            <person name="Tice H."/>
            <person name="Pitluck S."/>
            <person name="Brettin T."/>
            <person name="Bruce D."/>
            <person name="Han C."/>
            <person name="Tapia R."/>
            <person name="Gilna P."/>
            <person name="Kiss H."/>
            <person name="Schmutz J."/>
            <person name="Larimer F."/>
            <person name="Land M."/>
            <person name="Hauser L."/>
            <person name="Kyrpides N."/>
            <person name="Lykidis A."/>
            <person name="Richardson P."/>
        </authorList>
    </citation>
    <scope>NUCLEOTIDE SEQUENCE [LARGE SCALE GENOMIC DNA]</scope>
    <source>
        <strain evidence="13">OS217 / ATCC BAA-1090 / DSM 15013</strain>
    </source>
</reference>
<dbReference type="GO" id="GO:0005886">
    <property type="term" value="C:plasma membrane"/>
    <property type="evidence" value="ECO:0007669"/>
    <property type="project" value="UniProtKB-SubCell"/>
</dbReference>
<feature type="domain" description="MotA/TolQ/ExbB proton channel" evidence="11">
    <location>
        <begin position="51"/>
        <end position="124"/>
    </location>
</feature>
<dbReference type="eggNOG" id="COG0811">
    <property type="taxonomic scope" value="Bacteria"/>
</dbReference>
<dbReference type="InterPro" id="IPR050790">
    <property type="entry name" value="ExbB/TolQ_transport"/>
</dbReference>
<evidence type="ECO:0000256" key="6">
    <source>
        <dbReference type="ARBA" id="ARBA00022989"/>
    </source>
</evidence>
<dbReference type="InterPro" id="IPR002898">
    <property type="entry name" value="MotA_ExbB_proton_chnl"/>
</dbReference>
<feature type="transmembrane region" description="Helical" evidence="10">
    <location>
        <begin position="16"/>
        <end position="37"/>
    </location>
</feature>
<evidence type="ECO:0000256" key="2">
    <source>
        <dbReference type="ARBA" id="ARBA00022448"/>
    </source>
</evidence>
<feature type="transmembrane region" description="Helical" evidence="10">
    <location>
        <begin position="57"/>
        <end position="75"/>
    </location>
</feature>
<evidence type="ECO:0000256" key="5">
    <source>
        <dbReference type="ARBA" id="ARBA00022927"/>
    </source>
</evidence>
<keyword evidence="13" id="KW-1185">Reference proteome</keyword>
<dbReference type="Proteomes" id="UP000001982">
    <property type="component" value="Chromosome"/>
</dbReference>
<evidence type="ECO:0000256" key="3">
    <source>
        <dbReference type="ARBA" id="ARBA00022475"/>
    </source>
</evidence>